<evidence type="ECO:0000313" key="1">
    <source>
        <dbReference type="EMBL" id="DAF92150.1"/>
    </source>
</evidence>
<proteinExistence type="predicted"/>
<organism evidence="1">
    <name type="scientific">Siphoviridae sp. ctgN495</name>
    <dbReference type="NCBI Taxonomy" id="2825608"/>
    <lineage>
        <taxon>Viruses</taxon>
        <taxon>Duplodnaviria</taxon>
        <taxon>Heunggongvirae</taxon>
        <taxon>Uroviricota</taxon>
        <taxon>Caudoviricetes</taxon>
    </lineage>
</organism>
<dbReference type="EMBL" id="BK016063">
    <property type="protein sequence ID" value="DAF92150.1"/>
    <property type="molecule type" value="Genomic_DNA"/>
</dbReference>
<sequence length="104" mass="12177">MNGYIIKATYLTGPHKGTSYFLQKGGYVTSDPDDQWSDNCYKTENICKSICMKLERSNMTEHVVEKRIRENRSQNGYNVSEYMINELMKYTPYFVKTVHNSDVQ</sequence>
<reference evidence="1" key="1">
    <citation type="journal article" date="2021" name="Proc. Natl. Acad. Sci. U.S.A.">
        <title>A Catalog of Tens of Thousands of Viruses from Human Metagenomes Reveals Hidden Associations with Chronic Diseases.</title>
        <authorList>
            <person name="Tisza M.J."/>
            <person name="Buck C.B."/>
        </authorList>
    </citation>
    <scope>NUCLEOTIDE SEQUENCE</scope>
    <source>
        <strain evidence="1">CtgN495</strain>
    </source>
</reference>
<accession>A0A8S5UCQ0</accession>
<name>A0A8S5UCQ0_9CAUD</name>
<protein>
    <submittedName>
        <fullName evidence="1">Uncharacterized protein</fullName>
    </submittedName>
</protein>